<keyword evidence="2" id="KW-1185">Reference proteome</keyword>
<evidence type="ECO:0000313" key="2">
    <source>
        <dbReference type="Proteomes" id="UP000033651"/>
    </source>
</evidence>
<dbReference type="Proteomes" id="UP000033651">
    <property type="component" value="Unassembled WGS sequence"/>
</dbReference>
<dbReference type="AlphaFoldDB" id="A0A0F3KUB1"/>
<dbReference type="OrthoDB" id="5959426at2"/>
<gene>
    <name evidence="1" type="ORF">VI08_09510</name>
</gene>
<evidence type="ECO:0008006" key="3">
    <source>
        <dbReference type="Google" id="ProtNLM"/>
    </source>
</evidence>
<dbReference type="EMBL" id="JZRB01000018">
    <property type="protein sequence ID" value="KJV34808.1"/>
    <property type="molecule type" value="Genomic_DNA"/>
</dbReference>
<evidence type="ECO:0000313" key="1">
    <source>
        <dbReference type="EMBL" id="KJV34808.1"/>
    </source>
</evidence>
<name>A0A0F3KUB1_9GAMM</name>
<protein>
    <recommendedName>
        <fullName evidence="3">DUF2188 domain-containing protein</fullName>
    </recommendedName>
</protein>
<reference evidence="1 2" key="1">
    <citation type="submission" date="2015-03" db="EMBL/GenBank/DDBJ databases">
        <title>Draft genome sequence of Luteibacter yeojuensis strain SU11.</title>
        <authorList>
            <person name="Sulaiman J."/>
            <person name="Priya K."/>
            <person name="Chan K.-G."/>
        </authorList>
    </citation>
    <scope>NUCLEOTIDE SEQUENCE [LARGE SCALE GENOMIC DNA]</scope>
    <source>
        <strain evidence="1 2">SU11</strain>
    </source>
</reference>
<comment type="caution">
    <text evidence="1">The sequence shown here is derived from an EMBL/GenBank/DDBJ whole genome shotgun (WGS) entry which is preliminary data.</text>
</comment>
<dbReference type="RefSeq" id="WP_045829334.1">
    <property type="nucleotide sequence ID" value="NZ_JZRB01000018.1"/>
</dbReference>
<dbReference type="Pfam" id="PF09954">
    <property type="entry name" value="DUF2188"/>
    <property type="match status" value="1"/>
</dbReference>
<proteinExistence type="predicted"/>
<organism evidence="1 2">
    <name type="scientific">Luteibacter yeojuensis</name>
    <dbReference type="NCBI Taxonomy" id="345309"/>
    <lineage>
        <taxon>Bacteria</taxon>
        <taxon>Pseudomonadati</taxon>
        <taxon>Pseudomonadota</taxon>
        <taxon>Gammaproteobacteria</taxon>
        <taxon>Lysobacterales</taxon>
        <taxon>Rhodanobacteraceae</taxon>
        <taxon>Luteibacter</taxon>
    </lineage>
</organism>
<dbReference type="PATRIC" id="fig|345309.4.peg.1136"/>
<dbReference type="InterPro" id="IPR018691">
    <property type="entry name" value="DUF2188"/>
</dbReference>
<accession>A0A0F3KUB1</accession>
<sequence>MLVFDIPLHPPGDTWHVNQPDGRCHSFDGRHAAVTFAAKLAARLDSTEGGAYLSIEGEDGKWRLFTPELKAPLRN</sequence>